<dbReference type="SMART" id="SM00287">
    <property type="entry name" value="SH3b"/>
    <property type="match status" value="1"/>
</dbReference>
<evidence type="ECO:0000313" key="4">
    <source>
        <dbReference type="Proteomes" id="UP000004728"/>
    </source>
</evidence>
<evidence type="ECO:0000259" key="2">
    <source>
        <dbReference type="PROSITE" id="PS51781"/>
    </source>
</evidence>
<feature type="chain" id="PRO_5003274180" description="SH3b domain-containing protein" evidence="1">
    <location>
        <begin position="31"/>
        <end position="165"/>
    </location>
</feature>
<comment type="caution">
    <text evidence="3">The sequence shown here is derived from an EMBL/GenBank/DDBJ whole genome shotgun (WGS) entry which is preliminary data.</text>
</comment>
<feature type="domain" description="SH3b" evidence="2">
    <location>
        <begin position="35"/>
        <end position="101"/>
    </location>
</feature>
<dbReference type="Gene3D" id="2.30.30.40">
    <property type="entry name" value="SH3 Domains"/>
    <property type="match status" value="1"/>
</dbReference>
<protein>
    <recommendedName>
        <fullName evidence="2">SH3b domain-containing protein</fullName>
    </recommendedName>
</protein>
<dbReference type="Pfam" id="PF06347">
    <property type="entry name" value="SH3_4"/>
    <property type="match status" value="2"/>
</dbReference>
<dbReference type="HOGENOM" id="CLU_086360_2_0_5"/>
<organism evidence="3 4">
    <name type="scientific">Novosphingobium nitrogenifigens DSM 19370</name>
    <dbReference type="NCBI Taxonomy" id="983920"/>
    <lineage>
        <taxon>Bacteria</taxon>
        <taxon>Pseudomonadati</taxon>
        <taxon>Pseudomonadota</taxon>
        <taxon>Alphaproteobacteria</taxon>
        <taxon>Sphingomonadales</taxon>
        <taxon>Sphingomonadaceae</taxon>
        <taxon>Novosphingobium</taxon>
    </lineage>
</organism>
<dbReference type="InParanoid" id="F1Z949"/>
<proteinExistence type="predicted"/>
<dbReference type="AlphaFoldDB" id="F1Z949"/>
<sequence length="165" mass="17693">MRLRAALAACLTVLAATGAVVSLRPAPVHAAEDGGAPYWVSLRNSLTNMRVGPGRDYRINWVYVRAGVPLKVLRQMEGWVLVEDSEGARGWMLTQFVARKAHTGIVKGGIAEIRENKDGSGALLWRAAPGVIARIGDCSAGWCKVDIDGRQGYVRQDAVWGAGAP</sequence>
<reference evidence="3 4" key="1">
    <citation type="journal article" date="2012" name="J. Bacteriol.">
        <title>Draft Genome Sequence of Novosphingobium nitrogenifigens Y88T.</title>
        <authorList>
            <person name="Strabala T.J."/>
            <person name="Macdonald L."/>
            <person name="Liu V."/>
            <person name="Smit A.M."/>
        </authorList>
    </citation>
    <scope>NUCLEOTIDE SEQUENCE [LARGE SCALE GENOMIC DNA]</scope>
    <source>
        <strain evidence="3 4">DSM 19370</strain>
    </source>
</reference>
<dbReference type="Proteomes" id="UP000004728">
    <property type="component" value="Unassembled WGS sequence"/>
</dbReference>
<gene>
    <name evidence="3" type="ORF">Y88_0993</name>
</gene>
<dbReference type="PROSITE" id="PS51781">
    <property type="entry name" value="SH3B"/>
    <property type="match status" value="1"/>
</dbReference>
<keyword evidence="1" id="KW-0732">Signal</keyword>
<evidence type="ECO:0000256" key="1">
    <source>
        <dbReference type="SAM" id="SignalP"/>
    </source>
</evidence>
<dbReference type="InterPro" id="IPR003646">
    <property type="entry name" value="SH3-like_bac-type"/>
</dbReference>
<accession>F1Z949</accession>
<keyword evidence="4" id="KW-1185">Reference proteome</keyword>
<feature type="signal peptide" evidence="1">
    <location>
        <begin position="1"/>
        <end position="30"/>
    </location>
</feature>
<dbReference type="eggNOG" id="COG3807">
    <property type="taxonomic scope" value="Bacteria"/>
</dbReference>
<dbReference type="STRING" id="983920.Y88_0993"/>
<dbReference type="EMBL" id="AEWJ01000038">
    <property type="protein sequence ID" value="EGD58931.1"/>
    <property type="molecule type" value="Genomic_DNA"/>
</dbReference>
<dbReference type="InterPro" id="IPR010466">
    <property type="entry name" value="DUF1058"/>
</dbReference>
<evidence type="ECO:0000313" key="3">
    <source>
        <dbReference type="EMBL" id="EGD58931.1"/>
    </source>
</evidence>
<name>F1Z949_9SPHN</name>